<keyword evidence="1" id="KW-0472">Membrane</keyword>
<organism evidence="2">
    <name type="scientific">Cosmoscarta bispecularis</name>
    <dbReference type="NCBI Taxonomy" id="798355"/>
    <lineage>
        <taxon>Eukaryota</taxon>
        <taxon>Metazoa</taxon>
        <taxon>Ecdysozoa</taxon>
        <taxon>Arthropoda</taxon>
        <taxon>Hexapoda</taxon>
        <taxon>Insecta</taxon>
        <taxon>Pterygota</taxon>
        <taxon>Neoptera</taxon>
        <taxon>Paraneoptera</taxon>
        <taxon>Hemiptera</taxon>
        <taxon>Auchenorrhyncha</taxon>
        <taxon>Cercopoidea</taxon>
        <taxon>Cercopidae</taxon>
        <taxon>Cercopinae</taxon>
        <taxon>Cosmoscarta</taxon>
    </lineage>
</organism>
<accession>A0A0U1YLL8</accession>
<sequence>MPQMAPMWWTMLFLMFNSMFLLSNMLMYFIFNLNNEMKANKMLMNQMNWKW</sequence>
<gene>
    <name evidence="2" type="primary">ATP8</name>
</gene>
<feature type="transmembrane region" description="Helical" evidence="1">
    <location>
        <begin position="6"/>
        <end position="31"/>
    </location>
</feature>
<evidence type="ECO:0000313" key="2">
    <source>
        <dbReference type="EMBL" id="AJE26411.1"/>
    </source>
</evidence>
<reference evidence="2" key="2">
    <citation type="submission" date="2014-10" db="EMBL/GenBank/DDBJ databases">
        <authorList>
            <person name="Seo M.-J."/>
            <person name="Seok Y.J."/>
            <person name="Cha I.-T."/>
        </authorList>
    </citation>
    <scope>NUCLEOTIDE SEQUENCE</scope>
</reference>
<reference evidence="2" key="1">
    <citation type="journal article" date="2014" name="Mitochondrial DNA">
        <title>The complete mitochondrial genome of Cosmoscarata bispecularis (Hemiptera, Cicadomorpha, Cercopoidea, Cercopidae).</title>
        <authorList>
            <person name="Yang H."/>
            <person name="Liu J."/>
            <person name="Liang A."/>
        </authorList>
    </citation>
    <scope>NUCLEOTIDE SEQUENCE</scope>
</reference>
<keyword evidence="1" id="KW-0812">Transmembrane</keyword>
<dbReference type="AlphaFoldDB" id="A0A0U1YLL8"/>
<protein>
    <submittedName>
        <fullName evidence="2">ATP synthase F0 subunit 8</fullName>
    </submittedName>
</protein>
<keyword evidence="1" id="KW-1133">Transmembrane helix</keyword>
<name>A0A0U1YLL8_9HEMI</name>
<dbReference type="EMBL" id="KP064511">
    <property type="protein sequence ID" value="AJE26411.1"/>
    <property type="molecule type" value="Genomic_DNA"/>
</dbReference>
<geneLocation type="mitochondrion" evidence="2"/>
<keyword evidence="2" id="KW-0496">Mitochondrion</keyword>
<evidence type="ECO:0000256" key="1">
    <source>
        <dbReference type="SAM" id="Phobius"/>
    </source>
</evidence>
<proteinExistence type="predicted"/>